<name>A0AA90KJE1_9ACTN</name>
<organism evidence="2">
    <name type="scientific">Streptantibioticus silvisoli</name>
    <dbReference type="NCBI Taxonomy" id="2705255"/>
    <lineage>
        <taxon>Bacteria</taxon>
        <taxon>Bacillati</taxon>
        <taxon>Actinomycetota</taxon>
        <taxon>Actinomycetes</taxon>
        <taxon>Kitasatosporales</taxon>
        <taxon>Streptomycetaceae</taxon>
        <taxon>Streptantibioticus</taxon>
    </lineage>
</organism>
<reference evidence="2" key="1">
    <citation type="submission" date="2023-05" db="EMBL/GenBank/DDBJ databases">
        <title>Streptantibioticus silvisoli sp. nov., acidotolerant actinomycetes 1 from pine litter.</title>
        <authorList>
            <person name="Swiecimska M."/>
            <person name="Golinska P."/>
            <person name="Sangal V."/>
            <person name="Wachnowicz B."/>
            <person name="Goodfellow M."/>
        </authorList>
    </citation>
    <scope>NUCLEOTIDE SEQUENCE</scope>
    <source>
        <strain evidence="2">SL13</strain>
    </source>
</reference>
<dbReference type="RefSeq" id="WP_271312135.1">
    <property type="nucleotide sequence ID" value="NZ_JABXJJ020000046.1"/>
</dbReference>
<sequence>MTAPRIEVAMRRKSLGGTAAAAALAALGVAAAPAAVAAPAVPRHLAGHTSTFTVPAGRRSVTDTAGGASVTVVPSSQTSPKATVNCTLTVNNPYLSGGYVEGQAVVNCTGVVAQIQIAVGLYYNGNLMNSGTETVPSTMSTGWYVQYPVQSGQWQTGALADISWTTGGTGAIPENYSSAVTFS</sequence>
<accession>A0AA90KJE1</accession>
<gene>
    <name evidence="2" type="ORF">POF50_029860</name>
</gene>
<feature type="signal peptide" evidence="1">
    <location>
        <begin position="1"/>
        <end position="37"/>
    </location>
</feature>
<dbReference type="PROSITE" id="PS51318">
    <property type="entry name" value="TAT"/>
    <property type="match status" value="1"/>
</dbReference>
<comment type="caution">
    <text evidence="2">The sequence shown here is derived from an EMBL/GenBank/DDBJ whole genome shotgun (WGS) entry which is preliminary data.</text>
</comment>
<protein>
    <submittedName>
        <fullName evidence="2">Uncharacterized protein</fullName>
    </submittedName>
</protein>
<evidence type="ECO:0000256" key="1">
    <source>
        <dbReference type="SAM" id="SignalP"/>
    </source>
</evidence>
<dbReference type="InterPro" id="IPR006311">
    <property type="entry name" value="TAT_signal"/>
</dbReference>
<dbReference type="EMBL" id="JABXJJ020000046">
    <property type="protein sequence ID" value="MDI5973499.1"/>
    <property type="molecule type" value="Genomic_DNA"/>
</dbReference>
<evidence type="ECO:0000313" key="2">
    <source>
        <dbReference type="EMBL" id="MDI5973499.1"/>
    </source>
</evidence>
<dbReference type="AlphaFoldDB" id="A0AA90KJE1"/>
<keyword evidence="1" id="KW-0732">Signal</keyword>
<proteinExistence type="predicted"/>
<feature type="chain" id="PRO_5041738914" evidence="1">
    <location>
        <begin position="38"/>
        <end position="183"/>
    </location>
</feature>